<keyword evidence="3" id="KW-1185">Reference proteome</keyword>
<accession>A0A1I0A0Q1</accession>
<sequence>MTERVTPENPLSTEQGPEALRMPAPEEVKVTTWRVACDGDDAAGLGHPRVWLKISPDTGFVDCGYCDKRFVIDRDNLHDDH</sequence>
<evidence type="ECO:0000259" key="1">
    <source>
        <dbReference type="Pfam" id="PF10276"/>
    </source>
</evidence>
<dbReference type="Gene3D" id="2.60.260.40">
    <property type="entry name" value="q5lls5 like domains"/>
    <property type="match status" value="1"/>
</dbReference>
<dbReference type="AlphaFoldDB" id="A0A1I0A0Q1"/>
<organism evidence="2 3">
    <name type="scientific">Paracoccus homiensis</name>
    <dbReference type="NCBI Taxonomy" id="364199"/>
    <lineage>
        <taxon>Bacteria</taxon>
        <taxon>Pseudomonadati</taxon>
        <taxon>Pseudomonadota</taxon>
        <taxon>Alphaproteobacteria</taxon>
        <taxon>Rhodobacterales</taxon>
        <taxon>Paracoccaceae</taxon>
        <taxon>Paracoccus</taxon>
    </lineage>
</organism>
<evidence type="ECO:0000313" key="3">
    <source>
        <dbReference type="Proteomes" id="UP000199180"/>
    </source>
</evidence>
<dbReference type="Pfam" id="PF10276">
    <property type="entry name" value="zf-CHCC"/>
    <property type="match status" value="1"/>
</dbReference>
<evidence type="ECO:0000313" key="2">
    <source>
        <dbReference type="EMBL" id="SES87652.1"/>
    </source>
</evidence>
<feature type="domain" description="Zinc finger CHCC-type" evidence="1">
    <location>
        <begin position="33"/>
        <end position="70"/>
    </location>
</feature>
<proteinExistence type="predicted"/>
<reference evidence="2 3" key="1">
    <citation type="submission" date="2016-10" db="EMBL/GenBank/DDBJ databases">
        <authorList>
            <person name="de Groot N.N."/>
        </authorList>
    </citation>
    <scope>NUCLEOTIDE SEQUENCE [LARGE SCALE GENOMIC DNA]</scope>
    <source>
        <strain evidence="2 3">DSM 17862</strain>
    </source>
</reference>
<gene>
    <name evidence="2" type="ORF">SAMN04489858_10262</name>
</gene>
<protein>
    <submittedName>
        <fullName evidence="2">Uncharacterized conserved protein, contains Zn-finger domain</fullName>
    </submittedName>
</protein>
<name>A0A1I0A0Q1_9RHOB</name>
<dbReference type="Proteomes" id="UP000199180">
    <property type="component" value="Unassembled WGS sequence"/>
</dbReference>
<dbReference type="EMBL" id="FOHO01000002">
    <property type="protein sequence ID" value="SES87652.1"/>
    <property type="molecule type" value="Genomic_DNA"/>
</dbReference>
<dbReference type="STRING" id="364199.SAMN04489858_10262"/>
<dbReference type="InterPro" id="IPR019401">
    <property type="entry name" value="Znf_CHCC"/>
</dbReference>